<evidence type="ECO:0000313" key="2">
    <source>
        <dbReference type="Proteomes" id="UP000476338"/>
    </source>
</evidence>
<protein>
    <submittedName>
        <fullName evidence="1">Glycoprotease</fullName>
    </submittedName>
</protein>
<dbReference type="GO" id="GO:0006508">
    <property type="term" value="P:proteolysis"/>
    <property type="evidence" value="ECO:0007669"/>
    <property type="project" value="UniProtKB-KW"/>
</dbReference>
<dbReference type="EMBL" id="VWSJ01000002">
    <property type="protein sequence ID" value="MSN95835.1"/>
    <property type="molecule type" value="Genomic_DNA"/>
</dbReference>
<gene>
    <name evidence="1" type="ORF">F1B92_01265</name>
</gene>
<dbReference type="Gene3D" id="3.30.420.40">
    <property type="match status" value="1"/>
</dbReference>
<reference evidence="1 2" key="2">
    <citation type="submission" date="2020-03" db="EMBL/GenBank/DDBJ databases">
        <title>Campylobacter portucalensis sp. nov., a new species of Campylobacter isolated from the reproductive tract of bulls.</title>
        <authorList>
            <person name="Silva M.F."/>
            <person name="Pereira G."/>
            <person name="Carneiro C."/>
            <person name="Hemphill A."/>
            <person name="Mateus L."/>
            <person name="Lopes-Da-Costa L."/>
            <person name="Silva E."/>
        </authorList>
    </citation>
    <scope>NUCLEOTIDE SEQUENCE [LARGE SCALE GENOMIC DNA]</scope>
    <source>
        <strain evidence="1 2">FMV-PI01</strain>
    </source>
</reference>
<comment type="caution">
    <text evidence="1">The sequence shown here is derived from an EMBL/GenBank/DDBJ whole genome shotgun (WGS) entry which is preliminary data.</text>
</comment>
<accession>A0A6L5WII6</accession>
<dbReference type="GO" id="GO:0008233">
    <property type="term" value="F:peptidase activity"/>
    <property type="evidence" value="ECO:0007669"/>
    <property type="project" value="UniProtKB-KW"/>
</dbReference>
<keyword evidence="2" id="KW-1185">Reference proteome</keyword>
<sequence length="143" mass="16128">MLVLTLQSPVVVAIYENNQFLKKITSDNKASDFLIEIMDKILKEYDVKELIYLNGPGSFMGIKVAYIILKTISLVKEIPFFAVSGFDLNGNKPIKANKNLSFVKENDKILLKKVEACDFKIPLNLLELNKISDTTPNYVIEAV</sequence>
<keyword evidence="1" id="KW-0378">Hydrolase</keyword>
<dbReference type="Proteomes" id="UP000476338">
    <property type="component" value="Unassembled WGS sequence"/>
</dbReference>
<reference evidence="1 2" key="1">
    <citation type="submission" date="2019-09" db="EMBL/GenBank/DDBJ databases">
        <authorList>
            <person name="Silva M."/>
            <person name="Pereira G."/>
            <person name="Lopes-Da-Costa L."/>
            <person name="Silva E."/>
        </authorList>
    </citation>
    <scope>NUCLEOTIDE SEQUENCE [LARGE SCALE GENOMIC DNA]</scope>
    <source>
        <strain evidence="1 2">FMV-PI01</strain>
    </source>
</reference>
<evidence type="ECO:0000313" key="1">
    <source>
        <dbReference type="EMBL" id="MSN95835.1"/>
    </source>
</evidence>
<dbReference type="SUPFAM" id="SSF53067">
    <property type="entry name" value="Actin-like ATPase domain"/>
    <property type="match status" value="1"/>
</dbReference>
<dbReference type="InterPro" id="IPR043129">
    <property type="entry name" value="ATPase_NBD"/>
</dbReference>
<dbReference type="AlphaFoldDB" id="A0A6L5WII6"/>
<name>A0A6L5WII6_9BACT</name>
<proteinExistence type="predicted"/>
<keyword evidence="1" id="KW-0645">Protease</keyword>
<organism evidence="1 2">
    <name type="scientific">Campylobacter portucalensis</name>
    <dbReference type="NCBI Taxonomy" id="2608384"/>
    <lineage>
        <taxon>Bacteria</taxon>
        <taxon>Pseudomonadati</taxon>
        <taxon>Campylobacterota</taxon>
        <taxon>Epsilonproteobacteria</taxon>
        <taxon>Campylobacterales</taxon>
        <taxon>Campylobacteraceae</taxon>
        <taxon>Campylobacter</taxon>
    </lineage>
</organism>